<evidence type="ECO:0000313" key="2">
    <source>
        <dbReference type="WBParaSite" id="PS1159_v2.g21817.t1"/>
    </source>
</evidence>
<proteinExistence type="predicted"/>
<evidence type="ECO:0000313" key="1">
    <source>
        <dbReference type="Proteomes" id="UP000887580"/>
    </source>
</evidence>
<name>A0AC35FX23_9BILA</name>
<reference evidence="2" key="1">
    <citation type="submission" date="2022-11" db="UniProtKB">
        <authorList>
            <consortium name="WormBaseParasite"/>
        </authorList>
    </citation>
    <scope>IDENTIFICATION</scope>
</reference>
<protein>
    <submittedName>
        <fullName evidence="2">Uncharacterized protein</fullName>
    </submittedName>
</protein>
<sequence>MDNRTYAVMPNTFASEVNDWYMKTAFGSDDNGNMLTSQEDSSTAVPLQPATDNMILEAFERYPWGLCWCEFTTVYASCHGVPFPEDDKKCIEERLESVPGVEVSIVDGIKVFHLVDVLMNSHSFECSYEPSLSYDNSSIGVHTALEFEAALGEGEEERASNEQPTSLSANRAC</sequence>
<dbReference type="WBParaSite" id="PS1159_v2.g21817.t1">
    <property type="protein sequence ID" value="PS1159_v2.g21817.t1"/>
    <property type="gene ID" value="PS1159_v2.g21817"/>
</dbReference>
<accession>A0AC35FX23</accession>
<organism evidence="1 2">
    <name type="scientific">Panagrolaimus sp. PS1159</name>
    <dbReference type="NCBI Taxonomy" id="55785"/>
    <lineage>
        <taxon>Eukaryota</taxon>
        <taxon>Metazoa</taxon>
        <taxon>Ecdysozoa</taxon>
        <taxon>Nematoda</taxon>
        <taxon>Chromadorea</taxon>
        <taxon>Rhabditida</taxon>
        <taxon>Tylenchina</taxon>
        <taxon>Panagrolaimomorpha</taxon>
        <taxon>Panagrolaimoidea</taxon>
        <taxon>Panagrolaimidae</taxon>
        <taxon>Panagrolaimus</taxon>
    </lineage>
</organism>
<dbReference type="Proteomes" id="UP000887580">
    <property type="component" value="Unplaced"/>
</dbReference>